<protein>
    <submittedName>
        <fullName evidence="1">Uncharacterized protein</fullName>
    </submittedName>
</protein>
<name>A0A077PH92_XENBV</name>
<dbReference type="EMBL" id="CBSZ010000109">
    <property type="protein sequence ID" value="CDH23665.1"/>
    <property type="molecule type" value="Genomic_DNA"/>
</dbReference>
<accession>A0A077PH92</accession>
<dbReference type="Proteomes" id="UP000028493">
    <property type="component" value="Unassembled WGS sequence"/>
</dbReference>
<reference evidence="1" key="1">
    <citation type="submission" date="2013-07" db="EMBL/GenBank/DDBJ databases">
        <title>Sub-species coevolution in mutualistic symbiosis.</title>
        <authorList>
            <person name="Murfin K."/>
            <person name="Klassen J."/>
            <person name="Lee M."/>
            <person name="Forst S."/>
            <person name="Stock P."/>
            <person name="Goodrich-Blair H."/>
        </authorList>
    </citation>
    <scope>NUCLEOTIDE SEQUENCE [LARGE SCALE GENOMIC DNA]</scope>
    <source>
        <strain evidence="1">Kraussei Becker Underwood</strain>
    </source>
</reference>
<organism evidence="1">
    <name type="scientific">Xenorhabdus bovienii str. kraussei Becker Underwood</name>
    <dbReference type="NCBI Taxonomy" id="1398204"/>
    <lineage>
        <taxon>Bacteria</taxon>
        <taxon>Pseudomonadati</taxon>
        <taxon>Pseudomonadota</taxon>
        <taxon>Gammaproteobacteria</taxon>
        <taxon>Enterobacterales</taxon>
        <taxon>Morganellaceae</taxon>
        <taxon>Xenorhabdus</taxon>
    </lineage>
</organism>
<sequence>MLYWLRKNNQYVAGNMAFYPATLNNNLKHLEYSFLYYNLSMKLKYQFYSINN</sequence>
<dbReference type="AlphaFoldDB" id="A0A077PH92"/>
<evidence type="ECO:0000313" key="1">
    <source>
        <dbReference type="EMBL" id="CDH23665.1"/>
    </source>
</evidence>
<gene>
    <name evidence="1" type="ORF">XBKB1_1970004</name>
</gene>
<dbReference type="HOGENOM" id="CLU_3086277_0_0_6"/>
<proteinExistence type="predicted"/>
<comment type="caution">
    <text evidence="1">The sequence shown here is derived from an EMBL/GenBank/DDBJ whole genome shotgun (WGS) entry which is preliminary data.</text>
</comment>